<protein>
    <submittedName>
        <fullName evidence="1">Uncharacterized protein</fullName>
    </submittedName>
</protein>
<sequence>MIASGKVTNNVGKWSPTIISHVEMNVEEPMSKDPFPNETYNTCWVCRSPDPHCADNVIVSKNKDD</sequence>
<evidence type="ECO:0000313" key="1">
    <source>
        <dbReference type="EMBL" id="KGN54697.1"/>
    </source>
</evidence>
<dbReference type="AlphaFoldDB" id="A0A0A0L262"/>
<proteinExistence type="predicted"/>
<accession>A0A0A0L262</accession>
<gene>
    <name evidence="1" type="ORF">Csa_4G429310</name>
</gene>
<keyword evidence="2" id="KW-1185">Reference proteome</keyword>
<dbReference type="Proteomes" id="UP000029981">
    <property type="component" value="Chromosome 4"/>
</dbReference>
<evidence type="ECO:0000313" key="2">
    <source>
        <dbReference type="Proteomes" id="UP000029981"/>
    </source>
</evidence>
<name>A0A0A0L262_CUCSA</name>
<reference evidence="1 2" key="2">
    <citation type="journal article" date="2009" name="PLoS ONE">
        <title>An integrated genetic and cytogenetic map of the cucumber genome.</title>
        <authorList>
            <person name="Ren Y."/>
            <person name="Zhang Z."/>
            <person name="Liu J."/>
            <person name="Staub J.E."/>
            <person name="Han Y."/>
            <person name="Cheng Z."/>
            <person name="Li X."/>
            <person name="Lu J."/>
            <person name="Miao H."/>
            <person name="Kang H."/>
            <person name="Xie B."/>
            <person name="Gu X."/>
            <person name="Wang X."/>
            <person name="Du Y."/>
            <person name="Jin W."/>
            <person name="Huang S."/>
        </authorList>
    </citation>
    <scope>NUCLEOTIDE SEQUENCE [LARGE SCALE GENOMIC DNA]</scope>
    <source>
        <strain evidence="2">cv. 9930</strain>
    </source>
</reference>
<dbReference type="Gramene" id="KGN54697">
    <property type="protein sequence ID" value="KGN54697"/>
    <property type="gene ID" value="Csa_4G429310"/>
</dbReference>
<dbReference type="EMBL" id="CM002925">
    <property type="protein sequence ID" value="KGN54697.1"/>
    <property type="molecule type" value="Genomic_DNA"/>
</dbReference>
<reference evidence="1 2" key="3">
    <citation type="journal article" date="2010" name="BMC Genomics">
        <title>Transcriptome sequencing and comparative analysis of cucumber flowers with different sex types.</title>
        <authorList>
            <person name="Guo S."/>
            <person name="Zheng Y."/>
            <person name="Joung J.G."/>
            <person name="Liu S."/>
            <person name="Zhang Z."/>
            <person name="Crasta O.R."/>
            <person name="Sobral B.W."/>
            <person name="Xu Y."/>
            <person name="Huang S."/>
            <person name="Fei Z."/>
        </authorList>
    </citation>
    <scope>NUCLEOTIDE SEQUENCE [LARGE SCALE GENOMIC DNA]</scope>
    <source>
        <strain evidence="2">cv. 9930</strain>
    </source>
</reference>
<reference evidence="1 2" key="1">
    <citation type="journal article" date="2009" name="Nat. Genet.">
        <title>The genome of the cucumber, Cucumis sativus L.</title>
        <authorList>
            <person name="Huang S."/>
            <person name="Li R."/>
            <person name="Zhang Z."/>
            <person name="Li L."/>
            <person name="Gu X."/>
            <person name="Fan W."/>
            <person name="Lucas W.J."/>
            <person name="Wang X."/>
            <person name="Xie B."/>
            <person name="Ni P."/>
            <person name="Ren Y."/>
            <person name="Zhu H."/>
            <person name="Li J."/>
            <person name="Lin K."/>
            <person name="Jin W."/>
            <person name="Fei Z."/>
            <person name="Li G."/>
            <person name="Staub J."/>
            <person name="Kilian A."/>
            <person name="van der Vossen E.A."/>
            <person name="Wu Y."/>
            <person name="Guo J."/>
            <person name="He J."/>
            <person name="Jia Z."/>
            <person name="Ren Y."/>
            <person name="Tian G."/>
            <person name="Lu Y."/>
            <person name="Ruan J."/>
            <person name="Qian W."/>
            <person name="Wang M."/>
            <person name="Huang Q."/>
            <person name="Li B."/>
            <person name="Xuan Z."/>
            <person name="Cao J."/>
            <person name="Asan"/>
            <person name="Wu Z."/>
            <person name="Zhang J."/>
            <person name="Cai Q."/>
            <person name="Bai Y."/>
            <person name="Zhao B."/>
            <person name="Han Y."/>
            <person name="Li Y."/>
            <person name="Li X."/>
            <person name="Wang S."/>
            <person name="Shi Q."/>
            <person name="Liu S."/>
            <person name="Cho W.K."/>
            <person name="Kim J.Y."/>
            <person name="Xu Y."/>
            <person name="Heller-Uszynska K."/>
            <person name="Miao H."/>
            <person name="Cheng Z."/>
            <person name="Zhang S."/>
            <person name="Wu J."/>
            <person name="Yang Y."/>
            <person name="Kang H."/>
            <person name="Li M."/>
            <person name="Liang H."/>
            <person name="Ren X."/>
            <person name="Shi Z."/>
            <person name="Wen M."/>
            <person name="Jian M."/>
            <person name="Yang H."/>
            <person name="Zhang G."/>
            <person name="Yang Z."/>
            <person name="Chen R."/>
            <person name="Liu S."/>
            <person name="Li J."/>
            <person name="Ma L."/>
            <person name="Liu H."/>
            <person name="Zhou Y."/>
            <person name="Zhao J."/>
            <person name="Fang X."/>
            <person name="Li G."/>
            <person name="Fang L."/>
            <person name="Li Y."/>
            <person name="Liu D."/>
            <person name="Zheng H."/>
            <person name="Zhang Y."/>
            <person name="Qin N."/>
            <person name="Li Z."/>
            <person name="Yang G."/>
            <person name="Yang S."/>
            <person name="Bolund L."/>
            <person name="Kristiansen K."/>
            <person name="Zheng H."/>
            <person name="Li S."/>
            <person name="Zhang X."/>
            <person name="Yang H."/>
            <person name="Wang J."/>
            <person name="Sun R."/>
            <person name="Zhang B."/>
            <person name="Jiang S."/>
            <person name="Wang J."/>
            <person name="Du Y."/>
            <person name="Li S."/>
        </authorList>
    </citation>
    <scope>NUCLEOTIDE SEQUENCE [LARGE SCALE GENOMIC DNA]</scope>
    <source>
        <strain evidence="2">cv. 9930</strain>
    </source>
</reference>
<organism evidence="1 2">
    <name type="scientific">Cucumis sativus</name>
    <name type="common">Cucumber</name>
    <dbReference type="NCBI Taxonomy" id="3659"/>
    <lineage>
        <taxon>Eukaryota</taxon>
        <taxon>Viridiplantae</taxon>
        <taxon>Streptophyta</taxon>
        <taxon>Embryophyta</taxon>
        <taxon>Tracheophyta</taxon>
        <taxon>Spermatophyta</taxon>
        <taxon>Magnoliopsida</taxon>
        <taxon>eudicotyledons</taxon>
        <taxon>Gunneridae</taxon>
        <taxon>Pentapetalae</taxon>
        <taxon>rosids</taxon>
        <taxon>fabids</taxon>
        <taxon>Cucurbitales</taxon>
        <taxon>Cucurbitaceae</taxon>
        <taxon>Benincaseae</taxon>
        <taxon>Cucumis</taxon>
    </lineage>
</organism>
<reference evidence="1 2" key="4">
    <citation type="journal article" date="2011" name="BMC Genomics">
        <title>RNA-Seq improves annotation of protein-coding genes in the cucumber genome.</title>
        <authorList>
            <person name="Li Z."/>
            <person name="Zhang Z."/>
            <person name="Yan P."/>
            <person name="Huang S."/>
            <person name="Fei Z."/>
            <person name="Lin K."/>
        </authorList>
    </citation>
    <scope>NUCLEOTIDE SEQUENCE [LARGE SCALE GENOMIC DNA]</scope>
    <source>
        <strain evidence="2">cv. 9930</strain>
    </source>
</reference>